<dbReference type="PANTHER" id="PTHR34821:SF2">
    <property type="entry name" value="INNER MEMBRANE PROTEIN YDCZ"/>
    <property type="match status" value="1"/>
</dbReference>
<accession>A0A511N4E8</accession>
<feature type="transmembrane region" description="Helical" evidence="1">
    <location>
        <begin position="34"/>
        <end position="50"/>
    </location>
</feature>
<keyword evidence="1" id="KW-1133">Transmembrane helix</keyword>
<gene>
    <name evidence="2" type="ORF">DC3_33780</name>
</gene>
<name>A0A511N4E8_DEIC1</name>
<dbReference type="InterPro" id="IPR006750">
    <property type="entry name" value="YdcZ"/>
</dbReference>
<keyword evidence="3" id="KW-1185">Reference proteome</keyword>
<keyword evidence="1" id="KW-0812">Transmembrane</keyword>
<feature type="transmembrane region" description="Helical" evidence="1">
    <location>
        <begin position="62"/>
        <end position="81"/>
    </location>
</feature>
<comment type="caution">
    <text evidence="2">The sequence shown here is derived from an EMBL/GenBank/DDBJ whole genome shotgun (WGS) entry which is preliminary data.</text>
</comment>
<dbReference type="Proteomes" id="UP000321306">
    <property type="component" value="Unassembled WGS sequence"/>
</dbReference>
<proteinExistence type="predicted"/>
<feature type="transmembrane region" description="Helical" evidence="1">
    <location>
        <begin position="6"/>
        <end position="22"/>
    </location>
</feature>
<dbReference type="GO" id="GO:0005886">
    <property type="term" value="C:plasma membrane"/>
    <property type="evidence" value="ECO:0007669"/>
    <property type="project" value="TreeGrafter"/>
</dbReference>
<dbReference type="PANTHER" id="PTHR34821">
    <property type="entry name" value="INNER MEMBRANE PROTEIN YDCZ"/>
    <property type="match status" value="1"/>
</dbReference>
<reference evidence="2 3" key="1">
    <citation type="submission" date="2019-07" db="EMBL/GenBank/DDBJ databases">
        <title>Whole genome shotgun sequence of Deinococcus cellulosilyticus NBRC 106333.</title>
        <authorList>
            <person name="Hosoyama A."/>
            <person name="Uohara A."/>
            <person name="Ohji S."/>
            <person name="Ichikawa N."/>
        </authorList>
    </citation>
    <scope>NUCLEOTIDE SEQUENCE [LARGE SCALE GENOMIC DNA]</scope>
    <source>
        <strain evidence="2 3">NBRC 106333</strain>
    </source>
</reference>
<sequence length="138" mass="15034">MIVLGIVAGMAAWLGLMFNVRFTQFHGNRWHTTFLNFLLGTICTGLVFLFSRPEQVPGGPWWSYLGGLVGIGFVIAGVIFTPKLGGTGWLVASVLGQVIMSQVLDALVLGRHVSLYQILSGILLIVAMWLLMEKKNGT</sequence>
<dbReference type="OrthoDB" id="73733at2"/>
<dbReference type="EMBL" id="BJXB01000015">
    <property type="protein sequence ID" value="GEM47743.1"/>
    <property type="molecule type" value="Genomic_DNA"/>
</dbReference>
<organism evidence="2 3">
    <name type="scientific">Deinococcus cellulosilyticus (strain DSM 18568 / NBRC 106333 / KACC 11606 / 5516J-15)</name>
    <dbReference type="NCBI Taxonomy" id="1223518"/>
    <lineage>
        <taxon>Bacteria</taxon>
        <taxon>Thermotogati</taxon>
        <taxon>Deinococcota</taxon>
        <taxon>Deinococci</taxon>
        <taxon>Deinococcales</taxon>
        <taxon>Deinococcaceae</taxon>
        <taxon>Deinococcus</taxon>
    </lineage>
</organism>
<dbReference type="RefSeq" id="WP_146886240.1">
    <property type="nucleotide sequence ID" value="NZ_BJXB01000015.1"/>
</dbReference>
<dbReference type="AlphaFoldDB" id="A0A511N4E8"/>
<evidence type="ECO:0000313" key="3">
    <source>
        <dbReference type="Proteomes" id="UP000321306"/>
    </source>
</evidence>
<evidence type="ECO:0000256" key="1">
    <source>
        <dbReference type="SAM" id="Phobius"/>
    </source>
</evidence>
<keyword evidence="1" id="KW-0472">Membrane</keyword>
<dbReference type="Pfam" id="PF04657">
    <property type="entry name" value="DMT_YdcZ"/>
    <property type="match status" value="1"/>
</dbReference>
<evidence type="ECO:0000313" key="2">
    <source>
        <dbReference type="EMBL" id="GEM47743.1"/>
    </source>
</evidence>
<feature type="transmembrane region" description="Helical" evidence="1">
    <location>
        <begin position="115"/>
        <end position="132"/>
    </location>
</feature>
<protein>
    <submittedName>
        <fullName evidence="2">Membrane protein</fullName>
    </submittedName>
</protein>
<feature type="transmembrane region" description="Helical" evidence="1">
    <location>
        <begin position="88"/>
        <end position="109"/>
    </location>
</feature>